<keyword evidence="2" id="KW-0472">Membrane</keyword>
<feature type="compositionally biased region" description="Gly residues" evidence="1">
    <location>
        <begin position="440"/>
        <end position="449"/>
    </location>
</feature>
<feature type="compositionally biased region" description="Basic and acidic residues" evidence="1">
    <location>
        <begin position="417"/>
        <end position="439"/>
    </location>
</feature>
<gene>
    <name evidence="3" type="ORF">KFL_001310010</name>
</gene>
<feature type="region of interest" description="Disordered" evidence="1">
    <location>
        <begin position="384"/>
        <end position="596"/>
    </location>
</feature>
<feature type="compositionally biased region" description="Basic and acidic residues" evidence="1">
    <location>
        <begin position="147"/>
        <end position="163"/>
    </location>
</feature>
<name>A0A1Y1I0K3_KLENI</name>
<feature type="transmembrane region" description="Helical" evidence="2">
    <location>
        <begin position="31"/>
        <end position="50"/>
    </location>
</feature>
<feature type="compositionally biased region" description="Basic and acidic residues" evidence="1">
    <location>
        <begin position="9"/>
        <end position="18"/>
    </location>
</feature>
<reference evidence="3 4" key="1">
    <citation type="journal article" date="2014" name="Nat. Commun.">
        <title>Klebsormidium flaccidum genome reveals primary factors for plant terrestrial adaptation.</title>
        <authorList>
            <person name="Hori K."/>
            <person name="Maruyama F."/>
            <person name="Fujisawa T."/>
            <person name="Togashi T."/>
            <person name="Yamamoto N."/>
            <person name="Seo M."/>
            <person name="Sato S."/>
            <person name="Yamada T."/>
            <person name="Mori H."/>
            <person name="Tajima N."/>
            <person name="Moriyama T."/>
            <person name="Ikeuchi M."/>
            <person name="Watanabe M."/>
            <person name="Wada H."/>
            <person name="Kobayashi K."/>
            <person name="Saito M."/>
            <person name="Masuda T."/>
            <person name="Sasaki-Sekimoto Y."/>
            <person name="Mashiguchi K."/>
            <person name="Awai K."/>
            <person name="Shimojima M."/>
            <person name="Masuda S."/>
            <person name="Iwai M."/>
            <person name="Nobusawa T."/>
            <person name="Narise T."/>
            <person name="Kondo S."/>
            <person name="Saito H."/>
            <person name="Sato R."/>
            <person name="Murakawa M."/>
            <person name="Ihara Y."/>
            <person name="Oshima-Yamada Y."/>
            <person name="Ohtaka K."/>
            <person name="Satoh M."/>
            <person name="Sonobe K."/>
            <person name="Ishii M."/>
            <person name="Ohtani R."/>
            <person name="Kanamori-Sato M."/>
            <person name="Honoki R."/>
            <person name="Miyazaki D."/>
            <person name="Mochizuki H."/>
            <person name="Umetsu J."/>
            <person name="Higashi K."/>
            <person name="Shibata D."/>
            <person name="Kamiya Y."/>
            <person name="Sato N."/>
            <person name="Nakamura Y."/>
            <person name="Tabata S."/>
            <person name="Ida S."/>
            <person name="Kurokawa K."/>
            <person name="Ohta H."/>
        </authorList>
    </citation>
    <scope>NUCLEOTIDE SEQUENCE [LARGE SCALE GENOMIC DNA]</scope>
    <source>
        <strain evidence="3 4">NIES-2285</strain>
    </source>
</reference>
<feature type="compositionally biased region" description="Basic and acidic residues" evidence="1">
    <location>
        <begin position="516"/>
        <end position="528"/>
    </location>
</feature>
<evidence type="ECO:0000313" key="4">
    <source>
        <dbReference type="Proteomes" id="UP000054558"/>
    </source>
</evidence>
<feature type="compositionally biased region" description="Basic and acidic residues" evidence="1">
    <location>
        <begin position="581"/>
        <end position="596"/>
    </location>
</feature>
<keyword evidence="2" id="KW-0812">Transmembrane</keyword>
<sequence>MGSTTEKGGGSKDQRGTDGQKGGRKARRRLAPVRLILIVGAAVLTCGALWNHAMLDFHTAEGLINQPHGLHHRRSLLSMAASRGSSSGGLPITSKEGLSTGAVSGDPQHERKEGRGSKYMPLKVVEGELSSPAVNAGNVLGRLLDHKLRGQRPAERQGAKRGESPGGVLEDESASEVEREIGDEQALPAVSGADLVRQSASVEQKAGADAAVDDLGGVKEEIVLGKTGEASANVRGPGARTGLLSRQGVLSKLSSFLAGSPRIRQAGGSQADVSTVAAPGLRNQTAQKDMTVQSKPSVVLHNLRNARGGARETSDSELRLIEEARRALGEPGPAGGAETGAMSGGKNEDILESADDRWDLMRIENKLKAEQEYAAYMGNLEDEKARAEAAEATRLKAEADGAGKDKQNGNADGRNGLAEERNGLAEERNEAAEERKEDAGLGGIGAGDGNGEEAGAKGEAEGGEKEAVETDDKSKEADGDKPMELDGEQGAALSGGQEAESKSEGGGEELEVVTDSEAKDRDGIKSEEMTTEEGVDGNDGASSAGEKAEDEGTWEAGLAAAVELESPVKIQGADGAATDTPFERDASEEGEGKAAE</sequence>
<feature type="region of interest" description="Disordered" evidence="1">
    <location>
        <begin position="327"/>
        <end position="348"/>
    </location>
</feature>
<feature type="compositionally biased region" description="Low complexity" evidence="1">
    <location>
        <begin position="80"/>
        <end position="90"/>
    </location>
</feature>
<feature type="compositionally biased region" description="Basic and acidic residues" evidence="1">
    <location>
        <begin position="107"/>
        <end position="116"/>
    </location>
</feature>
<dbReference type="EMBL" id="DF237080">
    <property type="protein sequence ID" value="GAQ82969.1"/>
    <property type="molecule type" value="Genomic_DNA"/>
</dbReference>
<keyword evidence="2" id="KW-1133">Transmembrane helix</keyword>
<feature type="region of interest" description="Disordered" evidence="1">
    <location>
        <begin position="147"/>
        <end position="186"/>
    </location>
</feature>
<feature type="region of interest" description="Disordered" evidence="1">
    <location>
        <begin position="80"/>
        <end position="116"/>
    </location>
</feature>
<accession>A0A1Y1I0K3</accession>
<dbReference type="Proteomes" id="UP000054558">
    <property type="component" value="Unassembled WGS sequence"/>
</dbReference>
<feature type="region of interest" description="Disordered" evidence="1">
    <location>
        <begin position="1"/>
        <end position="26"/>
    </location>
</feature>
<dbReference type="STRING" id="105231.A0A1Y1I0K3"/>
<feature type="compositionally biased region" description="Basic and acidic residues" evidence="1">
    <location>
        <begin position="454"/>
        <end position="484"/>
    </location>
</feature>
<evidence type="ECO:0000256" key="1">
    <source>
        <dbReference type="SAM" id="MobiDB-lite"/>
    </source>
</evidence>
<dbReference type="OMA" id="QPEINSM"/>
<evidence type="ECO:0008006" key="5">
    <source>
        <dbReference type="Google" id="ProtNLM"/>
    </source>
</evidence>
<feature type="compositionally biased region" description="Basic and acidic residues" evidence="1">
    <location>
        <begin position="384"/>
        <end position="407"/>
    </location>
</feature>
<evidence type="ECO:0000256" key="2">
    <source>
        <dbReference type="SAM" id="Phobius"/>
    </source>
</evidence>
<proteinExistence type="predicted"/>
<keyword evidence="4" id="KW-1185">Reference proteome</keyword>
<protein>
    <recommendedName>
        <fullName evidence="5">Transmembrane protein</fullName>
    </recommendedName>
</protein>
<dbReference type="AlphaFoldDB" id="A0A1Y1I0K3"/>
<organism evidence="3 4">
    <name type="scientific">Klebsormidium nitens</name>
    <name type="common">Green alga</name>
    <name type="synonym">Ulothrix nitens</name>
    <dbReference type="NCBI Taxonomy" id="105231"/>
    <lineage>
        <taxon>Eukaryota</taxon>
        <taxon>Viridiplantae</taxon>
        <taxon>Streptophyta</taxon>
        <taxon>Klebsormidiophyceae</taxon>
        <taxon>Klebsormidiales</taxon>
        <taxon>Klebsormidiaceae</taxon>
        <taxon>Klebsormidium</taxon>
    </lineage>
</organism>
<evidence type="ECO:0000313" key="3">
    <source>
        <dbReference type="EMBL" id="GAQ82969.1"/>
    </source>
</evidence>